<protein>
    <submittedName>
        <fullName evidence="1">Uncharacterized protein</fullName>
    </submittedName>
</protein>
<dbReference type="Proteomes" id="UP001446871">
    <property type="component" value="Unassembled WGS sequence"/>
</dbReference>
<accession>A0ABR1WHY2</accession>
<evidence type="ECO:0000313" key="1">
    <source>
        <dbReference type="EMBL" id="KAK8081769.1"/>
    </source>
</evidence>
<dbReference type="EMBL" id="JAQQWM010000001">
    <property type="protein sequence ID" value="KAK8081769.1"/>
    <property type="molecule type" value="Genomic_DNA"/>
</dbReference>
<keyword evidence="2" id="KW-1185">Reference proteome</keyword>
<name>A0ABR1WHY2_9PEZI</name>
<proteinExistence type="predicted"/>
<reference evidence="1 2" key="1">
    <citation type="submission" date="2023-01" db="EMBL/GenBank/DDBJ databases">
        <title>Analysis of 21 Apiospora genomes using comparative genomics revels a genus with tremendous synthesis potential of carbohydrate active enzymes and secondary metabolites.</title>
        <authorList>
            <person name="Sorensen T."/>
        </authorList>
    </citation>
    <scope>NUCLEOTIDE SEQUENCE [LARGE SCALE GENOMIC DNA]</scope>
    <source>
        <strain evidence="1 2">CBS 83171</strain>
    </source>
</reference>
<gene>
    <name evidence="1" type="ORF">PG996_000550</name>
</gene>
<comment type="caution">
    <text evidence="1">The sequence shown here is derived from an EMBL/GenBank/DDBJ whole genome shotgun (WGS) entry which is preliminary data.</text>
</comment>
<evidence type="ECO:0000313" key="2">
    <source>
        <dbReference type="Proteomes" id="UP001446871"/>
    </source>
</evidence>
<organism evidence="1 2">
    <name type="scientific">Apiospora saccharicola</name>
    <dbReference type="NCBI Taxonomy" id="335842"/>
    <lineage>
        <taxon>Eukaryota</taxon>
        <taxon>Fungi</taxon>
        <taxon>Dikarya</taxon>
        <taxon>Ascomycota</taxon>
        <taxon>Pezizomycotina</taxon>
        <taxon>Sordariomycetes</taxon>
        <taxon>Xylariomycetidae</taxon>
        <taxon>Amphisphaeriales</taxon>
        <taxon>Apiosporaceae</taxon>
        <taxon>Apiospora</taxon>
    </lineage>
</organism>
<sequence>MCLPCWPVKDIVLEDDPPARRRRLFQYVWDAEKREWVPTIGHRWATCCTFDPLAHLPSIPTPYLTHHTNSSDLAFVPCLVPEIRRSPDETPYLLLHQVHPLH</sequence>